<keyword evidence="2" id="KW-1185">Reference proteome</keyword>
<organism evidence="1 2">
    <name type="scientific">Eschrichtius robustus</name>
    <name type="common">California gray whale</name>
    <name type="synonym">Eschrichtius gibbosus</name>
    <dbReference type="NCBI Taxonomy" id="9764"/>
    <lineage>
        <taxon>Eukaryota</taxon>
        <taxon>Metazoa</taxon>
        <taxon>Chordata</taxon>
        <taxon>Craniata</taxon>
        <taxon>Vertebrata</taxon>
        <taxon>Euteleostomi</taxon>
        <taxon>Mammalia</taxon>
        <taxon>Eutheria</taxon>
        <taxon>Laurasiatheria</taxon>
        <taxon>Artiodactyla</taxon>
        <taxon>Whippomorpha</taxon>
        <taxon>Cetacea</taxon>
        <taxon>Mysticeti</taxon>
        <taxon>Eschrichtiidae</taxon>
        <taxon>Eschrichtius</taxon>
    </lineage>
</organism>
<proteinExistence type="predicted"/>
<evidence type="ECO:0000313" key="2">
    <source>
        <dbReference type="Proteomes" id="UP001159641"/>
    </source>
</evidence>
<gene>
    <name evidence="1" type="ORF">J1605_006802</name>
</gene>
<evidence type="ECO:0000313" key="1">
    <source>
        <dbReference type="EMBL" id="KAJ8785842.1"/>
    </source>
</evidence>
<comment type="caution">
    <text evidence="1">The sequence shown here is derived from an EMBL/GenBank/DDBJ whole genome shotgun (WGS) entry which is preliminary data.</text>
</comment>
<dbReference type="Proteomes" id="UP001159641">
    <property type="component" value="Unassembled WGS sequence"/>
</dbReference>
<dbReference type="AlphaFoldDB" id="A0AB34H3S3"/>
<protein>
    <submittedName>
        <fullName evidence="1">Uncharacterized protein</fullName>
    </submittedName>
</protein>
<accession>A0AB34H3S3</accession>
<reference evidence="1 2" key="1">
    <citation type="submission" date="2022-11" db="EMBL/GenBank/DDBJ databases">
        <title>Whole genome sequence of Eschrichtius robustus ER-17-0199.</title>
        <authorList>
            <person name="Bruniche-Olsen A."/>
            <person name="Black A.N."/>
            <person name="Fields C.J."/>
            <person name="Walden K."/>
            <person name="Dewoody J.A."/>
        </authorList>
    </citation>
    <scope>NUCLEOTIDE SEQUENCE [LARGE SCALE GENOMIC DNA]</scope>
    <source>
        <strain evidence="1">ER-17-0199</strain>
        <tissue evidence="1">Blubber</tissue>
    </source>
</reference>
<sequence length="229" mass="25705">MLPLYEAIPDLVVSPGIGLGVVTVVEYFSGIRRYSKDFTYITSFPDKAGALISFLRKRKLIAQEVTCPVGLVESFQNQRAAFEINMWSPEFLQEPGFVLVLPYHYSFFRRHIERSYVSPRTLRTLFCALSQTAQPPGMEFQQSPSLPSSLNLAVKRPHKAKVEAMTLDLALLHSVQHFAQAFKAKNLLAKCLKVEAFARDRQIFLPSHANIFLTGRAALRARAEESSGG</sequence>
<dbReference type="EMBL" id="JAIQCJ010002005">
    <property type="protein sequence ID" value="KAJ8785842.1"/>
    <property type="molecule type" value="Genomic_DNA"/>
</dbReference>
<name>A0AB34H3S3_ESCRO</name>